<dbReference type="GO" id="GO:0000779">
    <property type="term" value="C:condensed chromosome, centromeric region"/>
    <property type="evidence" value="ECO:0007669"/>
    <property type="project" value="TreeGrafter"/>
</dbReference>
<dbReference type="Pfam" id="PF12717">
    <property type="entry name" value="Cnd1"/>
    <property type="match status" value="1"/>
</dbReference>
<keyword evidence="3" id="KW-0498">Mitosis</keyword>
<dbReference type="GO" id="GO:0010032">
    <property type="term" value="P:meiotic chromosome condensation"/>
    <property type="evidence" value="ECO:0007669"/>
    <property type="project" value="TreeGrafter"/>
</dbReference>
<keyword evidence="2" id="KW-0132">Cell division</keyword>
<evidence type="ECO:0000256" key="2">
    <source>
        <dbReference type="ARBA" id="ARBA00022618"/>
    </source>
</evidence>
<dbReference type="Gene3D" id="1.25.10.10">
    <property type="entry name" value="Leucine-rich Repeat Variant"/>
    <property type="match status" value="2"/>
</dbReference>
<keyword evidence="10" id="KW-1185">Reference proteome</keyword>
<evidence type="ECO:0000256" key="6">
    <source>
        <dbReference type="ARBA" id="ARBA00023306"/>
    </source>
</evidence>
<keyword evidence="6" id="KW-0131">Cell cycle</keyword>
<dbReference type="InterPro" id="IPR026971">
    <property type="entry name" value="CND1/NCAPD3"/>
</dbReference>
<dbReference type="InterPro" id="IPR011989">
    <property type="entry name" value="ARM-like"/>
</dbReference>
<feature type="region of interest" description="Disordered" evidence="8">
    <location>
        <begin position="450"/>
        <end position="478"/>
    </location>
</feature>
<evidence type="ECO:0000313" key="11">
    <source>
        <dbReference type="WBParaSite" id="sdigi.contig12.g1289.t1"/>
    </source>
</evidence>
<evidence type="ECO:0000256" key="8">
    <source>
        <dbReference type="SAM" id="MobiDB-lite"/>
    </source>
</evidence>
<evidence type="ECO:0000313" key="10">
    <source>
        <dbReference type="Proteomes" id="UP000887581"/>
    </source>
</evidence>
<evidence type="ECO:0000256" key="1">
    <source>
        <dbReference type="ARBA" id="ARBA00004123"/>
    </source>
</evidence>
<dbReference type="WBParaSite" id="sdigi.contig12.g1289.t1">
    <property type="protein sequence ID" value="sdigi.contig12.g1289.t1"/>
    <property type="gene ID" value="sdigi.contig12.g1289"/>
</dbReference>
<dbReference type="InterPro" id="IPR016024">
    <property type="entry name" value="ARM-type_fold"/>
</dbReference>
<dbReference type="GO" id="GO:0005634">
    <property type="term" value="C:nucleus"/>
    <property type="evidence" value="ECO:0007669"/>
    <property type="project" value="UniProtKB-SubCell"/>
</dbReference>
<proteinExistence type="predicted"/>
<keyword evidence="5" id="KW-0539">Nucleus</keyword>
<feature type="coiled-coil region" evidence="7">
    <location>
        <begin position="1352"/>
        <end position="1382"/>
    </location>
</feature>
<reference evidence="11" key="1">
    <citation type="submission" date="2022-11" db="UniProtKB">
        <authorList>
            <consortium name="WormBaseParasite"/>
        </authorList>
    </citation>
    <scope>IDENTIFICATION</scope>
</reference>
<feature type="region of interest" description="Disordered" evidence="8">
    <location>
        <begin position="1408"/>
        <end position="1431"/>
    </location>
</feature>
<dbReference type="PANTHER" id="PTHR14222:SF1">
    <property type="entry name" value="CONDENSIN-2 COMPLEX SUBUNIT D3"/>
    <property type="match status" value="1"/>
</dbReference>
<dbReference type="GO" id="GO:0042393">
    <property type="term" value="F:histone binding"/>
    <property type="evidence" value="ECO:0007669"/>
    <property type="project" value="TreeGrafter"/>
</dbReference>
<evidence type="ECO:0000256" key="3">
    <source>
        <dbReference type="ARBA" id="ARBA00022776"/>
    </source>
</evidence>
<evidence type="ECO:0000256" key="7">
    <source>
        <dbReference type="SAM" id="Coils"/>
    </source>
</evidence>
<evidence type="ECO:0000256" key="5">
    <source>
        <dbReference type="ARBA" id="ARBA00023242"/>
    </source>
</evidence>
<evidence type="ECO:0000259" key="9">
    <source>
        <dbReference type="Pfam" id="PF12717"/>
    </source>
</evidence>
<dbReference type="GO" id="GO:0007076">
    <property type="term" value="P:mitotic chromosome condensation"/>
    <property type="evidence" value="ECO:0007669"/>
    <property type="project" value="InterPro"/>
</dbReference>
<dbReference type="Proteomes" id="UP000887581">
    <property type="component" value="Unplaced"/>
</dbReference>
<accession>A0A915PJQ2</accession>
<dbReference type="InterPro" id="IPR032682">
    <property type="entry name" value="Cnd1_C"/>
</dbReference>
<dbReference type="GO" id="GO:0051301">
    <property type="term" value="P:cell division"/>
    <property type="evidence" value="ECO:0007669"/>
    <property type="project" value="UniProtKB-KW"/>
</dbReference>
<name>A0A915PJQ2_9BILA</name>
<evidence type="ECO:0000256" key="4">
    <source>
        <dbReference type="ARBA" id="ARBA00023067"/>
    </source>
</evidence>
<dbReference type="SUPFAM" id="SSF48371">
    <property type="entry name" value="ARM repeat"/>
    <property type="match status" value="1"/>
</dbReference>
<comment type="subcellular location">
    <subcellularLocation>
        <location evidence="1">Nucleus</location>
    </subcellularLocation>
</comment>
<keyword evidence="7" id="KW-0175">Coiled coil</keyword>
<dbReference type="PANTHER" id="PTHR14222">
    <property type="entry name" value="CONDENSIN"/>
    <property type="match status" value="1"/>
</dbReference>
<organism evidence="10 11">
    <name type="scientific">Setaria digitata</name>
    <dbReference type="NCBI Taxonomy" id="48799"/>
    <lineage>
        <taxon>Eukaryota</taxon>
        <taxon>Metazoa</taxon>
        <taxon>Ecdysozoa</taxon>
        <taxon>Nematoda</taxon>
        <taxon>Chromadorea</taxon>
        <taxon>Rhabditida</taxon>
        <taxon>Spirurina</taxon>
        <taxon>Spiruromorpha</taxon>
        <taxon>Filarioidea</taxon>
        <taxon>Setariidae</taxon>
        <taxon>Setaria</taxon>
    </lineage>
</organism>
<feature type="compositionally biased region" description="Basic and acidic residues" evidence="8">
    <location>
        <begin position="1410"/>
        <end position="1431"/>
    </location>
</feature>
<sequence length="1576" mass="179575">MEEKNKLFEVLEDISIIFSEVSDEWTTVCYEDNFSDFASFVHAVRFSILQAFDYLLRLSELCSRLLFYAVKGNLSTEIWNEMTERNFDARKLCIFAWYLIERGQQPNAALDDRKIGLIGSRIYLSLCCLNGAQAFNIFNDYLFQRALEQLRIIHRLLGNSCFSTANDHIGLSGRTKNKSKKPSDAANSRLEQTGFELLALEDETELRYMLCDVLDSIFIFLSRVTLSSTQQSSISLAVFLQQLMQIDFSDKTSVLESNRLSDFQRLRGFSDRSFALIHRFLERRHSSSCVVYGRIVMPRLLFWTLENTVFPTNAHPPKLISTYKEAMLSFIRIRIEKGSVEEISTILLVLQNMCFRCPDRNDYRAKVASSVVEVLAYLPPTYIKNFAAFLQLTFTNSRISVRGFAVEIAVSFMKQYSHILEVSFQRENLAPAIMREACDSKKMNENDISDAKKNSIENNEADEDGAGNKQQIQKKTRRNKVISDSLMKKIDYLHSILVLLLQCCNDKSPMVRARALMQVAILLNDENIRCKFLSIPGTSVHICDNRDEDTAEKHQNRLPHLSIIIKRCLDARQRCRDPSLLVRKQAAESLTRLLSSLGASSNIVDKAWLTSVLPMINDREQSVVQQVSKLIMETLILPVLKDTTPMVWRVLEAVEQEVNYRRLLLRSLLHQAREGELTEHVIENLAGKYDDLKNANIIWMLLSFLSSIFKIDASPVIRFWYKLNESDESNLISYVAEVIGRCADHISEADRNQLIENIGIKLTRFSVNEGHIGHVYYAFARLYRGIGDDATGAKSLLEFNRILMDKSLKVLHSIIFCPIDTTGEVRLSQEKAVQLLIRIISSLGEAIQYSPILLRINPKSFDIMQLIIASDVLQQHLTQTGTLCSTAPAVPSVPSIAIHCTDREGFANSEPQQDGVQQGVDADIPEHSSIGILQRSKFFSNSNNNMQGSVKVPVSTNQKYRASQPISQGLGPTFLGQHAVNMEVLTPAVRAQAVLAIGKMCLQDEKLAKKCVPVFSRQLLVNSNHVVRSNIVGVICDLCKRYTLLVDRHSAIVASCLKDSSTLVRKQTLMLLTHLIKEQFVRWEGQIMYRFVSAILDENMEVREYAEMCLVDVLLVQFPNMFVNHFLECVFYFNSVTHCLWLAANNGKVFHNITAAFEYLLADLSAFIFFYLSLAMEENATERQELKCSLSGFRLKNARMSLYRFMFPIDVPFPIKTFNDENKFTIGMRIGQEVYSAVVDGVLDIHNRCVRALLEDCYEIMCCSEIKLSMALGKKSPNDTDDDDEPPSNVQEAARNVVTQAFRKGIIDAILPHVIRLKYYLQEKRLPELEFGIIRVLRELCKDHREQLDEFLASDKQLKAEIKFDLEKLEEKEKRMNSVNNNEAIMKTPCVKSKRVSFAADNVACSTEHSTTKQRREIETASDQVERNEGKNRSILRANMSLVSSMPQLIVPRDHFADRNNQKPTEIIGEMEMNNDRGENIDNLQPSTSVKEEVDITTAVMMVKKSSQRTRFEQLNEEREVPARAVSTPEHNIGELTFGLGDEMSAIESTPSRKRSRRQARQPYVAPIKEVDNENE</sequence>
<feature type="domain" description="Condensin complex subunit 1 C-terminal" evidence="9">
    <location>
        <begin position="1026"/>
        <end position="1135"/>
    </location>
</feature>
<dbReference type="GO" id="GO:0000796">
    <property type="term" value="C:condensin complex"/>
    <property type="evidence" value="ECO:0007669"/>
    <property type="project" value="TreeGrafter"/>
</dbReference>
<keyword evidence="4" id="KW-0226">DNA condensation</keyword>
<protein>
    <submittedName>
        <fullName evidence="11">Condensin complex subunit 1 C-terminal domain-containing protein</fullName>
    </submittedName>
</protein>
<feature type="region of interest" description="Disordered" evidence="8">
    <location>
        <begin position="1534"/>
        <end position="1576"/>
    </location>
</feature>